<evidence type="ECO:0000256" key="1">
    <source>
        <dbReference type="SAM" id="Phobius"/>
    </source>
</evidence>
<feature type="transmembrane region" description="Helical" evidence="1">
    <location>
        <begin position="12"/>
        <end position="33"/>
    </location>
</feature>
<reference evidence="2" key="1">
    <citation type="submission" date="2022-08" db="EMBL/GenBank/DDBJ databases">
        <title>A Global Phylogenomic Analysis of the Shiitake Genus Lentinula.</title>
        <authorList>
            <consortium name="DOE Joint Genome Institute"/>
            <person name="Sierra-Patev S."/>
            <person name="Min B."/>
            <person name="Naranjo-Ortiz M."/>
            <person name="Looney B."/>
            <person name="Konkel Z."/>
            <person name="Slot J.C."/>
            <person name="Sakamoto Y."/>
            <person name="Steenwyk J.L."/>
            <person name="Rokas A."/>
            <person name="Carro J."/>
            <person name="Camarero S."/>
            <person name="Ferreira P."/>
            <person name="Molpeceres G."/>
            <person name="Ruiz-Duenas F.J."/>
            <person name="Serrano A."/>
            <person name="Henrissat B."/>
            <person name="Drula E."/>
            <person name="Hughes K.W."/>
            <person name="Mata J.L."/>
            <person name="Ishikawa N.K."/>
            <person name="Vargas-Isla R."/>
            <person name="Ushijima S."/>
            <person name="Smith C.A."/>
            <person name="Ahrendt S."/>
            <person name="Andreopoulos W."/>
            <person name="He G."/>
            <person name="Labutti K."/>
            <person name="Lipzen A."/>
            <person name="Ng V."/>
            <person name="Riley R."/>
            <person name="Sandor L."/>
            <person name="Barry K."/>
            <person name="Martinez A.T."/>
            <person name="Xiao Y."/>
            <person name="Gibbons J.G."/>
            <person name="Terashima K."/>
            <person name="Grigoriev I.V."/>
            <person name="Hibbett D.S."/>
        </authorList>
    </citation>
    <scope>NUCLEOTIDE SEQUENCE</scope>
    <source>
        <strain evidence="2">JLM2183</strain>
    </source>
</reference>
<accession>A0A9W9DVG4</accession>
<keyword evidence="3" id="KW-1185">Reference proteome</keyword>
<keyword evidence="1" id="KW-0472">Membrane</keyword>
<name>A0A9W9DVG4_9AGAR</name>
<protein>
    <submittedName>
        <fullName evidence="2">Uncharacterized protein</fullName>
    </submittedName>
</protein>
<dbReference type="EMBL" id="JAOTPV010000002">
    <property type="protein sequence ID" value="KAJ4487865.1"/>
    <property type="molecule type" value="Genomic_DNA"/>
</dbReference>
<sequence>MGTYFIFPTFPPLFLFAIFWILLHLSVSFYILPYPSTSFYHPLDLSITFHIFLSVSCTVAYSSRHSYI</sequence>
<dbReference type="Proteomes" id="UP001150266">
    <property type="component" value="Unassembled WGS sequence"/>
</dbReference>
<feature type="transmembrane region" description="Helical" evidence="1">
    <location>
        <begin position="39"/>
        <end position="61"/>
    </location>
</feature>
<evidence type="ECO:0000313" key="3">
    <source>
        <dbReference type="Proteomes" id="UP001150266"/>
    </source>
</evidence>
<organism evidence="2 3">
    <name type="scientific">Lentinula aciculospora</name>
    <dbReference type="NCBI Taxonomy" id="153920"/>
    <lineage>
        <taxon>Eukaryota</taxon>
        <taxon>Fungi</taxon>
        <taxon>Dikarya</taxon>
        <taxon>Basidiomycota</taxon>
        <taxon>Agaricomycotina</taxon>
        <taxon>Agaricomycetes</taxon>
        <taxon>Agaricomycetidae</taxon>
        <taxon>Agaricales</taxon>
        <taxon>Marasmiineae</taxon>
        <taxon>Omphalotaceae</taxon>
        <taxon>Lentinula</taxon>
    </lineage>
</organism>
<dbReference type="AlphaFoldDB" id="A0A9W9DVG4"/>
<keyword evidence="1" id="KW-1133">Transmembrane helix</keyword>
<evidence type="ECO:0000313" key="2">
    <source>
        <dbReference type="EMBL" id="KAJ4487865.1"/>
    </source>
</evidence>
<keyword evidence="1" id="KW-0812">Transmembrane</keyword>
<proteinExistence type="predicted"/>
<comment type="caution">
    <text evidence="2">The sequence shown here is derived from an EMBL/GenBank/DDBJ whole genome shotgun (WGS) entry which is preliminary data.</text>
</comment>
<gene>
    <name evidence="2" type="ORF">J3R30DRAFT_3432016</name>
</gene>